<dbReference type="RefSeq" id="WP_194049439.1">
    <property type="nucleotide sequence ID" value="NZ_CP063373.1"/>
</dbReference>
<sequence>MPETTTTPTSELASQYITQVTDDLERNIKEQERIGAEIASLQEQLTALQHDHTVLVNMQQALGIAPAPAEPAVTPESAPVPPPRQKGGTRSPGKPTARKTAAQAAGTTKTARPTLVELIRRHLTEQSEPRSAAEVATALDQAHPERGIKTKVVRVTLEGLVAKSEAQRNKQGTSVFYTAPKPPAAAPSAGSQPESADH</sequence>
<reference evidence="2 3" key="1">
    <citation type="submission" date="2020-10" db="EMBL/GenBank/DDBJ databases">
        <title>Streptomyces ferrugineus complate genome analysis.</title>
        <authorList>
            <person name="Anwar N."/>
        </authorList>
    </citation>
    <scope>NUCLEOTIDE SEQUENCE [LARGE SCALE GENOMIC DNA]</scope>
    <source>
        <strain evidence="2 3">CCTCC AA2014009</strain>
    </source>
</reference>
<protein>
    <recommendedName>
        <fullName evidence="4">Regulatory protein</fullName>
    </recommendedName>
</protein>
<evidence type="ECO:0008006" key="4">
    <source>
        <dbReference type="Google" id="ProtNLM"/>
    </source>
</evidence>
<dbReference type="AlphaFoldDB" id="A0A7M2SWU9"/>
<organism evidence="2 3">
    <name type="scientific">Streptomyces ferrugineus</name>
    <dbReference type="NCBI Taxonomy" id="1413221"/>
    <lineage>
        <taxon>Bacteria</taxon>
        <taxon>Bacillati</taxon>
        <taxon>Actinomycetota</taxon>
        <taxon>Actinomycetes</taxon>
        <taxon>Kitasatosporales</taxon>
        <taxon>Streptomycetaceae</taxon>
        <taxon>Streptomyces</taxon>
    </lineage>
</organism>
<gene>
    <name evidence="2" type="ORF">IM697_22195</name>
</gene>
<feature type="region of interest" description="Disordered" evidence="1">
    <location>
        <begin position="68"/>
        <end position="112"/>
    </location>
</feature>
<accession>A0A7M2SWU9</accession>
<keyword evidence="3" id="KW-1185">Reference proteome</keyword>
<evidence type="ECO:0000313" key="3">
    <source>
        <dbReference type="Proteomes" id="UP000594205"/>
    </source>
</evidence>
<feature type="compositionally biased region" description="Low complexity" evidence="1">
    <location>
        <begin position="68"/>
        <end position="77"/>
    </location>
</feature>
<evidence type="ECO:0000256" key="1">
    <source>
        <dbReference type="SAM" id="MobiDB-lite"/>
    </source>
</evidence>
<name>A0A7M2SWU9_9ACTN</name>
<feature type="region of interest" description="Disordered" evidence="1">
    <location>
        <begin position="163"/>
        <end position="198"/>
    </location>
</feature>
<feature type="region of interest" description="Disordered" evidence="1">
    <location>
        <begin position="124"/>
        <end position="148"/>
    </location>
</feature>
<proteinExistence type="predicted"/>
<dbReference type="Proteomes" id="UP000594205">
    <property type="component" value="Chromosome"/>
</dbReference>
<feature type="compositionally biased region" description="Low complexity" evidence="1">
    <location>
        <begin position="186"/>
        <end position="198"/>
    </location>
</feature>
<dbReference type="EMBL" id="CP063373">
    <property type="protein sequence ID" value="QOV40857.1"/>
    <property type="molecule type" value="Genomic_DNA"/>
</dbReference>
<feature type="compositionally biased region" description="Low complexity" evidence="1">
    <location>
        <begin position="98"/>
        <end position="112"/>
    </location>
</feature>
<evidence type="ECO:0000313" key="2">
    <source>
        <dbReference type="EMBL" id="QOV40857.1"/>
    </source>
</evidence>
<dbReference type="KEGG" id="sfeu:IM697_22195"/>